<dbReference type="STRING" id="1714264.BTO30_15010"/>
<dbReference type="EMBL" id="MSDU01000048">
    <property type="protein sequence ID" value="OLN21424.1"/>
    <property type="molecule type" value="Genomic_DNA"/>
</dbReference>
<organism evidence="1 2">
    <name type="scientific">Domibacillus antri</name>
    <dbReference type="NCBI Taxonomy" id="1714264"/>
    <lineage>
        <taxon>Bacteria</taxon>
        <taxon>Bacillati</taxon>
        <taxon>Bacillota</taxon>
        <taxon>Bacilli</taxon>
        <taxon>Bacillales</taxon>
        <taxon>Bacillaceae</taxon>
        <taxon>Domibacillus</taxon>
    </lineage>
</organism>
<proteinExistence type="predicted"/>
<sequence>MSEWLTTGQMIDRILEGEVARNTLGQRVKIHSSGALVWFDNDQMVDLNKRTVMERWQILPNYVSFEVAMEALKEGNDVTFHPEGQPKKKITPPQFILLRMECIEIGKYSLSNLINGKWSIVEDKLDE</sequence>
<evidence type="ECO:0000313" key="1">
    <source>
        <dbReference type="EMBL" id="OLN21424.1"/>
    </source>
</evidence>
<comment type="caution">
    <text evidence="1">The sequence shown here is derived from an EMBL/GenBank/DDBJ whole genome shotgun (WGS) entry which is preliminary data.</text>
</comment>
<gene>
    <name evidence="1" type="ORF">BTO30_15010</name>
</gene>
<evidence type="ECO:0000313" key="2">
    <source>
        <dbReference type="Proteomes" id="UP000185568"/>
    </source>
</evidence>
<reference evidence="1 2" key="1">
    <citation type="submission" date="2016-12" db="EMBL/GenBank/DDBJ databases">
        <title>Domibacillus antri genome sequencing.</title>
        <authorList>
            <person name="Verma A."/>
            <person name="Krishnamurthi S."/>
        </authorList>
    </citation>
    <scope>NUCLEOTIDE SEQUENCE [LARGE SCALE GENOMIC DNA]</scope>
    <source>
        <strain evidence="1 2">XD80</strain>
    </source>
</reference>
<dbReference type="Proteomes" id="UP000185568">
    <property type="component" value="Unassembled WGS sequence"/>
</dbReference>
<name>A0A1Q8Q257_9BACI</name>
<dbReference type="RefSeq" id="WP_075399520.1">
    <property type="nucleotide sequence ID" value="NZ_MSDU01000048.1"/>
</dbReference>
<protein>
    <submittedName>
        <fullName evidence="1">Uncharacterized protein</fullName>
    </submittedName>
</protein>
<accession>A0A1Q8Q257</accession>
<dbReference type="OrthoDB" id="2721971at2"/>
<keyword evidence="2" id="KW-1185">Reference proteome</keyword>
<dbReference type="AlphaFoldDB" id="A0A1Q8Q257"/>